<proteinExistence type="predicted"/>
<reference evidence="1" key="1">
    <citation type="submission" date="2022-08" db="UniProtKB">
        <authorList>
            <consortium name="EnsemblMetazoa"/>
        </authorList>
    </citation>
    <scope>IDENTIFICATION</scope>
    <source>
        <strain evidence="1">EBRO</strain>
    </source>
</reference>
<organism evidence="1">
    <name type="scientific">Anopheles atroparvus</name>
    <name type="common">European mosquito</name>
    <dbReference type="NCBI Taxonomy" id="41427"/>
    <lineage>
        <taxon>Eukaryota</taxon>
        <taxon>Metazoa</taxon>
        <taxon>Ecdysozoa</taxon>
        <taxon>Arthropoda</taxon>
        <taxon>Hexapoda</taxon>
        <taxon>Insecta</taxon>
        <taxon>Pterygota</taxon>
        <taxon>Neoptera</taxon>
        <taxon>Endopterygota</taxon>
        <taxon>Diptera</taxon>
        <taxon>Nematocera</taxon>
        <taxon>Culicoidea</taxon>
        <taxon>Culicidae</taxon>
        <taxon>Anophelinae</taxon>
        <taxon>Anopheles</taxon>
    </lineage>
</organism>
<evidence type="ECO:0008006" key="2">
    <source>
        <dbReference type="Google" id="ProtNLM"/>
    </source>
</evidence>
<sequence>LPNAHDDRHDELRSGAVGKWPRTINAAIGGRVRPKVAVICNMKAFCFSFVILCVAQIALAIPRPDFGINGDVANSATTASAANVLGTEFAKTGAKDITLTSGYGLLNTLREKLIAIGDAVALKGGELATQLNGLALNDIGPVEDAFGAVNQKITNLKTYIESPIQEITDITNLVSDDIEIQFSDAFDAMKTTITSLNNALTKLKTDVNNAKNAPGNGATVSAANIRKFIPAKSVTDVTVQIRNLRANIPVITYIVNSSLENVELADEFINEIEAEAIVAVADYATAVAEFQANLAAENTALGNVIADNIGDDVTTRLADIQSELDDSTGYSGSGLSDVLATINSGITTDLMAATTAIGGFFTTYSNNVPSLITDLNVELGDALCEPIKAVSEALVANAPYSDFCFSKYSPRVYAFLALTIDAFDTCFEREVIRLTRLDAIVARIIIQISYNVEDLFENLSVCLGIEDPEQSQCFTDIQPYYQALASKITEHEATLEGLVSKESFASYNRLGSCIATSLFVTVAQGLEVIVDVDTCMEDGPTVTA</sequence>
<accession>A0A182IRI2</accession>
<dbReference type="EnsemblMetazoa" id="AATE004107-RA">
    <property type="protein sequence ID" value="AATE004107-PA.1"/>
    <property type="gene ID" value="AATE004107"/>
</dbReference>
<protein>
    <recommendedName>
        <fullName evidence="2">Protein TsetseEP domain-containing protein</fullName>
    </recommendedName>
</protein>
<dbReference type="VEuPathDB" id="VectorBase:AATE004107"/>
<evidence type="ECO:0000313" key="1">
    <source>
        <dbReference type="EnsemblMetazoa" id="AATE004107-PA.1"/>
    </source>
</evidence>
<dbReference type="AlphaFoldDB" id="A0A182IRI2"/>
<name>A0A182IRI2_ANOAO</name>